<dbReference type="InterPro" id="IPR002711">
    <property type="entry name" value="HNH"/>
</dbReference>
<dbReference type="Proteomes" id="UP001500840">
    <property type="component" value="Unassembled WGS sequence"/>
</dbReference>
<reference evidence="3" key="1">
    <citation type="journal article" date="2019" name="Int. J. Syst. Evol. Microbiol.">
        <title>The Global Catalogue of Microorganisms (GCM) 10K type strain sequencing project: providing services to taxonomists for standard genome sequencing and annotation.</title>
        <authorList>
            <consortium name="The Broad Institute Genomics Platform"/>
            <consortium name="The Broad Institute Genome Sequencing Center for Infectious Disease"/>
            <person name="Wu L."/>
            <person name="Ma J."/>
        </authorList>
    </citation>
    <scope>NUCLEOTIDE SEQUENCE [LARGE SCALE GENOMIC DNA]</scope>
    <source>
        <strain evidence="3">JCM 17759</strain>
    </source>
</reference>
<sequence>MAVLKPITDCDEDTYSSIVGAKRGARKKRLENIWAIIEKRYGEYESCADKLESLSTLSLSKVRSNDLRHCFESPTKPLNSLIERLLKIAPENGSIVCQYCLFGEIDCVDHYLPKNKFPEFSVLPRNLVPACSRCNRMKGSKWLHNGDRAIVSLYFDDVPNEQFIEVDISFPRGNRAKVEFRLTKPAGMQRVVFRRLQQQFDTLNLIERYNLFGAEFVSEVVAVAHSKRRARVESNLESSAAGLATQFGRNYYKSLVYRSLASNDEFMTLINAT</sequence>
<dbReference type="InterPro" id="IPR003615">
    <property type="entry name" value="HNH_nuc"/>
</dbReference>
<accession>A0ABP8MLL9</accession>
<feature type="domain" description="HNH" evidence="1">
    <location>
        <begin position="97"/>
        <end position="140"/>
    </location>
</feature>
<evidence type="ECO:0000313" key="2">
    <source>
        <dbReference type="EMBL" id="GAA4451614.1"/>
    </source>
</evidence>
<dbReference type="Pfam" id="PF01844">
    <property type="entry name" value="HNH"/>
    <property type="match status" value="1"/>
</dbReference>
<name>A0ABP8MLL9_9BACT</name>
<protein>
    <recommendedName>
        <fullName evidence="1">HNH domain-containing protein</fullName>
    </recommendedName>
</protein>
<dbReference type="EMBL" id="BAABGA010000024">
    <property type="protein sequence ID" value="GAA4451614.1"/>
    <property type="molecule type" value="Genomic_DNA"/>
</dbReference>
<dbReference type="CDD" id="cd00085">
    <property type="entry name" value="HNHc"/>
    <property type="match status" value="1"/>
</dbReference>
<keyword evidence="3" id="KW-1185">Reference proteome</keyword>
<organism evidence="2 3">
    <name type="scientific">Novipirellula rosea</name>
    <dbReference type="NCBI Taxonomy" id="1031540"/>
    <lineage>
        <taxon>Bacteria</taxon>
        <taxon>Pseudomonadati</taxon>
        <taxon>Planctomycetota</taxon>
        <taxon>Planctomycetia</taxon>
        <taxon>Pirellulales</taxon>
        <taxon>Pirellulaceae</taxon>
        <taxon>Novipirellula</taxon>
    </lineage>
</organism>
<evidence type="ECO:0000259" key="1">
    <source>
        <dbReference type="Pfam" id="PF01844"/>
    </source>
</evidence>
<gene>
    <name evidence="2" type="ORF">GCM10023156_19850</name>
</gene>
<comment type="caution">
    <text evidence="2">The sequence shown here is derived from an EMBL/GenBank/DDBJ whole genome shotgun (WGS) entry which is preliminary data.</text>
</comment>
<dbReference type="Gene3D" id="1.10.30.50">
    <property type="match status" value="1"/>
</dbReference>
<evidence type="ECO:0000313" key="3">
    <source>
        <dbReference type="Proteomes" id="UP001500840"/>
    </source>
</evidence>
<dbReference type="RefSeq" id="WP_345321593.1">
    <property type="nucleotide sequence ID" value="NZ_BAABGA010000024.1"/>
</dbReference>
<proteinExistence type="predicted"/>